<dbReference type="InterPro" id="IPR018391">
    <property type="entry name" value="PQQ_b-propeller_rpt"/>
</dbReference>
<evidence type="ECO:0000313" key="3">
    <source>
        <dbReference type="Proteomes" id="UP000319557"/>
    </source>
</evidence>
<reference evidence="2 3" key="1">
    <citation type="submission" date="2019-02" db="EMBL/GenBank/DDBJ databases">
        <title>Deep-cultivation of Planctomycetes and their phenomic and genomic characterization uncovers novel biology.</title>
        <authorList>
            <person name="Wiegand S."/>
            <person name="Jogler M."/>
            <person name="Boedeker C."/>
            <person name="Pinto D."/>
            <person name="Vollmers J."/>
            <person name="Rivas-Marin E."/>
            <person name="Kohn T."/>
            <person name="Peeters S.H."/>
            <person name="Heuer A."/>
            <person name="Rast P."/>
            <person name="Oberbeckmann S."/>
            <person name="Bunk B."/>
            <person name="Jeske O."/>
            <person name="Meyerdierks A."/>
            <person name="Storesund J.E."/>
            <person name="Kallscheuer N."/>
            <person name="Luecker S."/>
            <person name="Lage O.M."/>
            <person name="Pohl T."/>
            <person name="Merkel B.J."/>
            <person name="Hornburger P."/>
            <person name="Mueller R.-W."/>
            <person name="Bruemmer F."/>
            <person name="Labrenz M."/>
            <person name="Spormann A.M."/>
            <person name="Op den Camp H."/>
            <person name="Overmann J."/>
            <person name="Amann R."/>
            <person name="Jetten M.S.M."/>
            <person name="Mascher T."/>
            <person name="Medema M.H."/>
            <person name="Devos D.P."/>
            <person name="Kaster A.-K."/>
            <person name="Ovreas L."/>
            <person name="Rohde M."/>
            <person name="Galperin M.Y."/>
            <person name="Jogler C."/>
        </authorList>
    </citation>
    <scope>NUCLEOTIDE SEQUENCE [LARGE SCALE GENOMIC DNA]</scope>
    <source>
        <strain evidence="2 3">EC9</strain>
    </source>
</reference>
<gene>
    <name evidence="2" type="ORF">EC9_06780</name>
</gene>
<feature type="domain" description="Pyrrolo-quinoline quinone repeat" evidence="1">
    <location>
        <begin position="73"/>
        <end position="274"/>
    </location>
</feature>
<dbReference type="PANTHER" id="PTHR34512">
    <property type="entry name" value="CELL SURFACE PROTEIN"/>
    <property type="match status" value="1"/>
</dbReference>
<dbReference type="AlphaFoldDB" id="A0A517LV59"/>
<dbReference type="InterPro" id="IPR002372">
    <property type="entry name" value="PQQ_rpt_dom"/>
</dbReference>
<dbReference type="SUPFAM" id="SSF50998">
    <property type="entry name" value="Quinoprotein alcohol dehydrogenase-like"/>
    <property type="match status" value="1"/>
</dbReference>
<dbReference type="EMBL" id="CP036261">
    <property type="protein sequence ID" value="QDS86514.1"/>
    <property type="molecule type" value="Genomic_DNA"/>
</dbReference>
<accession>A0A517LV59</accession>
<dbReference type="Proteomes" id="UP000319557">
    <property type="component" value="Chromosome"/>
</dbReference>
<dbReference type="Gene3D" id="2.130.10.10">
    <property type="entry name" value="YVTN repeat-like/Quinoprotein amine dehydrogenase"/>
    <property type="match status" value="2"/>
</dbReference>
<dbReference type="InterPro" id="IPR011047">
    <property type="entry name" value="Quinoprotein_ADH-like_sf"/>
</dbReference>
<evidence type="ECO:0000313" key="2">
    <source>
        <dbReference type="EMBL" id="QDS86514.1"/>
    </source>
</evidence>
<dbReference type="KEGG" id="ruv:EC9_06780"/>
<sequence>MTNVRVAFLIALTLLAASQGGCKRAPEKTVSELPEISDLPVVELQHTAAWGMFRGPGMEGHAPDQPLPTSWGEDENVVWAKDLPGLGHASPILVDNMVVLPTAIEEQEQQLVIALDRSDGRELWRRVIHEGNFVDESQLHLKSSQANSTLACNGKQIFAVFLNDAKVVLSALGLDGALLWQTDVSKFQSRNGFGASPVLYKSLVICPTDNNGGGNIVAIDGASGEVVWRTDRGAHNTYSSANVCYFGEDREAQLLISGGEGITSYDPETGKINWVAHSECDVTCGTMICGGDYTFASGGVPGNETICLDRVGTTIWTNQVKVYEPSLLYVEGYLYAVTDNGIAYCWNASNGEECWRKRLGKNFSASPWTCNGLIYVTNVVGDTIVFEANHDEFKEVAKNHLGTDCFASPAIDEGQIYMRVGVEGDNGRQERLYCLGDKS</sequence>
<dbReference type="RefSeq" id="WP_145342304.1">
    <property type="nucleotide sequence ID" value="NZ_CP036261.1"/>
</dbReference>
<evidence type="ECO:0000259" key="1">
    <source>
        <dbReference type="Pfam" id="PF13360"/>
    </source>
</evidence>
<name>A0A517LV59_9BACT</name>
<keyword evidence="3" id="KW-1185">Reference proteome</keyword>
<dbReference type="SMART" id="SM00564">
    <property type="entry name" value="PQQ"/>
    <property type="match status" value="3"/>
</dbReference>
<dbReference type="PANTHER" id="PTHR34512:SF30">
    <property type="entry name" value="OUTER MEMBRANE PROTEIN ASSEMBLY FACTOR BAMB"/>
    <property type="match status" value="1"/>
</dbReference>
<dbReference type="Pfam" id="PF13360">
    <property type="entry name" value="PQQ_2"/>
    <property type="match status" value="2"/>
</dbReference>
<feature type="domain" description="Pyrrolo-quinoline quinone repeat" evidence="1">
    <location>
        <begin position="307"/>
        <end position="381"/>
    </location>
</feature>
<proteinExistence type="predicted"/>
<dbReference type="InterPro" id="IPR015943">
    <property type="entry name" value="WD40/YVTN_repeat-like_dom_sf"/>
</dbReference>
<protein>
    <submittedName>
        <fullName evidence="2">Outer membrane biogenesis protein BamB</fullName>
    </submittedName>
</protein>
<dbReference type="OrthoDB" id="256225at2"/>
<organism evidence="2 3">
    <name type="scientific">Rosistilla ulvae</name>
    <dbReference type="NCBI Taxonomy" id="1930277"/>
    <lineage>
        <taxon>Bacteria</taxon>
        <taxon>Pseudomonadati</taxon>
        <taxon>Planctomycetota</taxon>
        <taxon>Planctomycetia</taxon>
        <taxon>Pirellulales</taxon>
        <taxon>Pirellulaceae</taxon>
        <taxon>Rosistilla</taxon>
    </lineage>
</organism>